<keyword evidence="6" id="KW-1185">Reference proteome</keyword>
<dbReference type="EMBL" id="CAJQUM010000001">
    <property type="protein sequence ID" value="CAG4885034.1"/>
    <property type="molecule type" value="Genomic_DNA"/>
</dbReference>
<dbReference type="PROSITE" id="PS50930">
    <property type="entry name" value="HTH_LYTTR"/>
    <property type="match status" value="1"/>
</dbReference>
<dbReference type="PANTHER" id="PTHR48111">
    <property type="entry name" value="REGULATOR OF RPOS"/>
    <property type="match status" value="1"/>
</dbReference>
<comment type="caution">
    <text evidence="5">The sequence shown here is derived from an EMBL/GenBank/DDBJ whole genome shotgun (WGS) entry which is preliminary data.</text>
</comment>
<dbReference type="GO" id="GO:0032993">
    <property type="term" value="C:protein-DNA complex"/>
    <property type="evidence" value="ECO:0007669"/>
    <property type="project" value="TreeGrafter"/>
</dbReference>
<dbReference type="AlphaFoldDB" id="A0A916J6U7"/>
<dbReference type="GO" id="GO:0006355">
    <property type="term" value="P:regulation of DNA-templated transcription"/>
    <property type="evidence" value="ECO:0007669"/>
    <property type="project" value="TreeGrafter"/>
</dbReference>
<dbReference type="Gene3D" id="2.40.50.1020">
    <property type="entry name" value="LytTr DNA-binding domain"/>
    <property type="match status" value="1"/>
</dbReference>
<dbReference type="Gene3D" id="3.40.50.2300">
    <property type="match status" value="1"/>
</dbReference>
<dbReference type="InterPro" id="IPR039420">
    <property type="entry name" value="WalR-like"/>
</dbReference>
<evidence type="ECO:0000259" key="3">
    <source>
        <dbReference type="PROSITE" id="PS50110"/>
    </source>
</evidence>
<evidence type="ECO:0000256" key="1">
    <source>
        <dbReference type="ARBA" id="ARBA00023125"/>
    </source>
</evidence>
<organism evidence="5 6">
    <name type="scientific">Georgfuchsia toluolica</name>
    <dbReference type="NCBI Taxonomy" id="424218"/>
    <lineage>
        <taxon>Bacteria</taxon>
        <taxon>Pseudomonadati</taxon>
        <taxon>Pseudomonadota</taxon>
        <taxon>Betaproteobacteria</taxon>
        <taxon>Nitrosomonadales</taxon>
        <taxon>Sterolibacteriaceae</taxon>
        <taxon>Georgfuchsia</taxon>
    </lineage>
</organism>
<dbReference type="SUPFAM" id="SSF52172">
    <property type="entry name" value="CheY-like"/>
    <property type="match status" value="1"/>
</dbReference>
<gene>
    <name evidence="5" type="primary">algR</name>
    <name evidence="5" type="ORF">GTOL_12917</name>
</gene>
<dbReference type="SMART" id="SM00448">
    <property type="entry name" value="REC"/>
    <property type="match status" value="1"/>
</dbReference>
<dbReference type="GO" id="GO:0000156">
    <property type="term" value="F:phosphorelay response regulator activity"/>
    <property type="evidence" value="ECO:0007669"/>
    <property type="project" value="TreeGrafter"/>
</dbReference>
<evidence type="ECO:0000259" key="4">
    <source>
        <dbReference type="PROSITE" id="PS50930"/>
    </source>
</evidence>
<sequence>MNAPETLRVMLVDDEAPARARLRDLLADIATQVPTEIVAEAANGMEALDLAEHAAADVALLDIRMPRMDGTQLALHLSRLVQPPAIIFTTAYDHYAVKAFELSAVDYLVKPVRAERLAAALRKASLTASRAPSAAALQLLAPEGRQHLRSSEHGRVLLIPVDDVLFFKADMKYVAARTRNGEFLLDDSLAQLEAEFGARFLRVHRNCLVAKQAIAGCERGADAEGEPSWNVLLTGVDEPIVVSRRQWPHVKELIRG</sequence>
<evidence type="ECO:0000313" key="6">
    <source>
        <dbReference type="Proteomes" id="UP000742786"/>
    </source>
</evidence>
<dbReference type="Proteomes" id="UP000742786">
    <property type="component" value="Unassembled WGS sequence"/>
</dbReference>
<dbReference type="PANTHER" id="PTHR48111:SF3">
    <property type="entry name" value="TRANSCRIPTIONAL REGULATORY PROTEIN BTSR"/>
    <property type="match status" value="1"/>
</dbReference>
<dbReference type="GO" id="GO:0000976">
    <property type="term" value="F:transcription cis-regulatory region binding"/>
    <property type="evidence" value="ECO:0007669"/>
    <property type="project" value="TreeGrafter"/>
</dbReference>
<keyword evidence="1" id="KW-0238">DNA-binding</keyword>
<dbReference type="InterPro" id="IPR011006">
    <property type="entry name" value="CheY-like_superfamily"/>
</dbReference>
<proteinExistence type="predicted"/>
<feature type="domain" description="HTH LytTR-type" evidence="4">
    <location>
        <begin position="148"/>
        <end position="256"/>
    </location>
</feature>
<protein>
    <submittedName>
        <fullName evidence="5">Positive alginate biosynthesis regulatory protein</fullName>
    </submittedName>
</protein>
<dbReference type="Pfam" id="PF00072">
    <property type="entry name" value="Response_reg"/>
    <property type="match status" value="1"/>
</dbReference>
<evidence type="ECO:0000256" key="2">
    <source>
        <dbReference type="PROSITE-ProRule" id="PRU00169"/>
    </source>
</evidence>
<keyword evidence="2" id="KW-0597">Phosphoprotein</keyword>
<dbReference type="Pfam" id="PF04397">
    <property type="entry name" value="LytTR"/>
    <property type="match status" value="1"/>
</dbReference>
<name>A0A916J6U7_9PROT</name>
<dbReference type="InterPro" id="IPR001789">
    <property type="entry name" value="Sig_transdc_resp-reg_receiver"/>
</dbReference>
<dbReference type="SMART" id="SM00850">
    <property type="entry name" value="LytTR"/>
    <property type="match status" value="1"/>
</dbReference>
<feature type="domain" description="Response regulatory" evidence="3">
    <location>
        <begin position="8"/>
        <end position="125"/>
    </location>
</feature>
<accession>A0A916J6U7</accession>
<dbReference type="RefSeq" id="WP_220636818.1">
    <property type="nucleotide sequence ID" value="NZ_CAJQUM010000001.1"/>
</dbReference>
<feature type="modified residue" description="4-aspartylphosphate" evidence="2">
    <location>
        <position position="62"/>
    </location>
</feature>
<dbReference type="GO" id="GO:0005829">
    <property type="term" value="C:cytosol"/>
    <property type="evidence" value="ECO:0007669"/>
    <property type="project" value="TreeGrafter"/>
</dbReference>
<dbReference type="PROSITE" id="PS50110">
    <property type="entry name" value="RESPONSE_REGULATORY"/>
    <property type="match status" value="1"/>
</dbReference>
<evidence type="ECO:0000313" key="5">
    <source>
        <dbReference type="EMBL" id="CAG4885034.1"/>
    </source>
</evidence>
<dbReference type="InterPro" id="IPR007492">
    <property type="entry name" value="LytTR_DNA-bd_dom"/>
</dbReference>
<reference evidence="5" key="1">
    <citation type="submission" date="2021-04" db="EMBL/GenBank/DDBJ databases">
        <authorList>
            <person name="Hornung B."/>
        </authorList>
    </citation>
    <scope>NUCLEOTIDE SEQUENCE</scope>
    <source>
        <strain evidence="5">G5G6</strain>
    </source>
</reference>